<dbReference type="Pfam" id="PF00094">
    <property type="entry name" value="VWD"/>
    <property type="match status" value="1"/>
</dbReference>
<name>A0A8J1JHG8_XENTR</name>
<dbReference type="Proteomes" id="UP000008143">
    <property type="component" value="Chromosome 4"/>
</dbReference>
<dbReference type="SMART" id="SM00041">
    <property type="entry name" value="CT"/>
    <property type="match status" value="1"/>
</dbReference>
<dbReference type="InterPro" id="IPR050780">
    <property type="entry name" value="Mucin_vWF_Thrombospondin_sf"/>
</dbReference>
<dbReference type="SUPFAM" id="SSF57567">
    <property type="entry name" value="Serine protease inhibitors"/>
    <property type="match status" value="1"/>
</dbReference>
<evidence type="ECO:0000313" key="9">
    <source>
        <dbReference type="RefSeq" id="XP_031756460.1"/>
    </source>
</evidence>
<evidence type="ECO:0000256" key="3">
    <source>
        <dbReference type="ARBA" id="ARBA00023180"/>
    </source>
</evidence>
<dbReference type="PANTHER" id="PTHR11339:SF406">
    <property type="entry name" value="MUCIN-5AC-LIKE"/>
    <property type="match status" value="1"/>
</dbReference>
<feature type="disulfide bond" evidence="4">
    <location>
        <begin position="1747"/>
        <end position="1799"/>
    </location>
</feature>
<reference evidence="9" key="1">
    <citation type="submission" date="2025-08" db="UniProtKB">
        <authorList>
            <consortium name="RefSeq"/>
        </authorList>
    </citation>
    <scope>IDENTIFICATION</scope>
    <source>
        <strain evidence="9">Nigerian</strain>
        <tissue evidence="9">Liver and blood</tissue>
    </source>
</reference>
<dbReference type="Xenbase" id="XB-GENE-29087943">
    <property type="gene designation" value="LOC101734651"/>
</dbReference>
<evidence type="ECO:0000313" key="10">
    <source>
        <dbReference type="Xenbase" id="XB-GENE-29087943"/>
    </source>
</evidence>
<keyword evidence="8" id="KW-1185">Reference proteome</keyword>
<evidence type="ECO:0000259" key="6">
    <source>
        <dbReference type="PROSITE" id="PS50184"/>
    </source>
</evidence>
<sequence length="1809" mass="202343">MPGDEIARSHSRERGGKCYSHVCDETCKKTTRIEIGCEHTTTPRTTTTHPPTTTSCACHHEGRMYMEGDEIARSHSRERDGKCYSYVCDKTCKKTTRIETRCEHTTTPTPPTTTTCACHHEGRLYMPGDEIARSHSRERGGKCYSHVCDETCKKTTRIEIGCEHTTTPRTTTTHPPTTTSCACHHEGRMYMEGDEIARSHSRERDGKCYSYVCDKTCKKTTRIETRCEHTTTPTPPTTTTCACHHEGRLYMPGDEIARSHSRERGGKCYSHVCDETCKKTTRIEIGCEHTTTPRTTTTHPPTTTSCACHHEGRMYMEGDEIARSHSRERDGKCYSYVCDKTCKKTTRIETRCEHTTTPTPPTTTTCACHHEGRLYMPGDEIARSHSRERDGKCYSHVCDETCKKTTRIETSCEQTTTPQTITTPPTTTSCVCHHEGRIYMPGDEIARSHSRERDGKCYSHICDETCKKTTRIETSCEQTTTPQTRTTPPTTTSCVCHHEGRIYMPGDEIARSHSRERDGKCYSHICDETCKKTTRIETSCEQTTTPQTRTTPPTTTSCVCHHEGRIYMPGDEITRSGSRERNGKCYSHVCDETCKKTTRIETSCEQTTTPQIRTTHPTTTSCACYHEGRTYLEGDEIARSHSRERDGKCYSHVCDETCKKTTRIETSCEQTTTPQTRTTPPTTTSCVCHHEGRIYMPGDEIARSGSRERDGKCYSHVCDETCKKTTRIETSCEQTTTPRIRTTHPTTTSCACYHEGRTYLEGDEIARSHSRERDGKCYSHVCDETCKKTTRIETSCEQTTTPQTRTTPPTTTSCVCHHEGRIYMPGDEILRSGSRERNGKCYRHVCDETCKKTTRIETSCEQTTTPRIRTTHPTTTSCACYHEGRTYLEGDEIARSHSRERDGKCYSHVCDKTCKKTTRIETSCEQTTTPQTKTTPPTTTKCVCYHEGRMYMPGEEIARSDSREKDGKCYSHVCDSSCMSTTRHEKQCTTIKPPTKSVTTSPPTRTHTTQCSCYHNGKVYIPGEEVTRSTILEKCYKFVCDGNCGELPATEISCTTTPTTTPTTTKPTTKSTVTTISTTTPCVPHTNWQIANCTKAVCSSEGQLQIVQKSCTSPPVITCANKMKPIAVPDGDSCCWHWECPCMCGGWEDHYLTFDGTYYTYQGNCTYVLAEEIVKTVDNFGIYLDNYDCGDTLGITCPRHLTVRHETQEIIISHKTISPISLETRVNGNLVLLPYTKQGVKVYKSGVYFVAEIPELQTIVTYDGLTFTIKISHGKFFNNIHGQCGTCTNNQADDCRMANGKIATNCEAMADSFMVHDPAKPHCKRIPRVHPTIPPTCKSSLCDLIMGPVFQKCHEIHSPEPFYQACLVDSCNKDNSHKQCTSLQHYASICGDRGVCIQWRSHAPACPFTCPSNKVYDACGPALPKTCQTAPMDAIELNNYKRVVEGCFCAKGSMPFSMAIDACVSDCGCVGPDNIPRKYGESFEFNCETCTCLEGGSGITCQKRECHHVRKEGCTREGFYQVTQISATNKCCEETVCRCDPSRCSRTFPKCGPGFELKGDIEEGHCCPTYACKPKHVCVSGNAEYLPGSHVYTEKCENCICAHDGNNFTIACHPFACNIHCPAGFKVKKNSPSDCCGTCVQTNCVVKYEGSYRLMNPGDELPSMNDNCTMYKCSLINDQFVTTVSQTSCPTLNEEDCEPGSIQHNGCCKTCIQKKSSCMLQAVDDYLTYQGCTSVTRVRMSRCEGSCGTFSMYSSEERTMSKKCSCCQEVQTARNKVTLRCPDGTLIDHEYIDVQECKCTGTKCHDGNV</sequence>
<feature type="domain" description="VWFD" evidence="7">
    <location>
        <begin position="1142"/>
        <end position="1324"/>
    </location>
</feature>
<comment type="caution">
    <text evidence="4">Lacks conserved residue(s) required for the propagation of feature annotation.</text>
</comment>
<evidence type="ECO:0000256" key="1">
    <source>
        <dbReference type="ARBA" id="ARBA00022737"/>
    </source>
</evidence>
<dbReference type="SMART" id="SM00214">
    <property type="entry name" value="VWC"/>
    <property type="match status" value="2"/>
</dbReference>
<feature type="disulfide bond" evidence="4">
    <location>
        <begin position="1743"/>
        <end position="1797"/>
    </location>
</feature>
<dbReference type="PROSITE" id="PS50184">
    <property type="entry name" value="VWFC_2"/>
    <property type="match status" value="2"/>
</dbReference>
<protein>
    <submittedName>
        <fullName evidence="9">Mucin-2</fullName>
    </submittedName>
</protein>
<gene>
    <name evidence="9 10" type="primary">LOC101734651</name>
</gene>
<feature type="disulfide bond" evidence="4">
    <location>
        <begin position="1732"/>
        <end position="1781"/>
    </location>
</feature>
<dbReference type="InterPro" id="IPR001007">
    <property type="entry name" value="VWF_dom"/>
</dbReference>
<evidence type="ECO:0000256" key="2">
    <source>
        <dbReference type="ARBA" id="ARBA00023157"/>
    </source>
</evidence>
<keyword evidence="3" id="KW-0325">Glycoprotein</keyword>
<dbReference type="InterPro" id="IPR036084">
    <property type="entry name" value="Ser_inhib-like_sf"/>
</dbReference>
<dbReference type="InterPro" id="IPR014853">
    <property type="entry name" value="VWF/SSPO/ZAN-like_Cys-rich_dom"/>
</dbReference>
<dbReference type="GeneID" id="101734651"/>
<dbReference type="InterPro" id="IPR006207">
    <property type="entry name" value="Cys_knot_C"/>
</dbReference>
<keyword evidence="2 4" id="KW-1015">Disulfide bond</keyword>
<evidence type="ECO:0000259" key="5">
    <source>
        <dbReference type="PROSITE" id="PS01225"/>
    </source>
</evidence>
<dbReference type="PROSITE" id="PS51233">
    <property type="entry name" value="VWFD"/>
    <property type="match status" value="1"/>
</dbReference>
<dbReference type="Pfam" id="PF08742">
    <property type="entry name" value="C8"/>
    <property type="match status" value="1"/>
</dbReference>
<dbReference type="SMART" id="SM00832">
    <property type="entry name" value="C8"/>
    <property type="match status" value="1"/>
</dbReference>
<accession>A0A8J1JHG8</accession>
<dbReference type="PROSITE" id="PS01185">
    <property type="entry name" value="CTCK_1"/>
    <property type="match status" value="1"/>
</dbReference>
<dbReference type="GO" id="GO:0005576">
    <property type="term" value="C:extracellular region"/>
    <property type="evidence" value="ECO:0007669"/>
    <property type="project" value="UniProtKB-SubCell"/>
</dbReference>
<dbReference type="Gene3D" id="2.10.90.10">
    <property type="entry name" value="Cystine-knot cytokines"/>
    <property type="match status" value="1"/>
</dbReference>
<keyword evidence="1" id="KW-0677">Repeat</keyword>
<dbReference type="PANTHER" id="PTHR11339">
    <property type="entry name" value="EXTRACELLULAR MATRIX GLYCOPROTEIN RELATED"/>
    <property type="match status" value="1"/>
</dbReference>
<dbReference type="Gene3D" id="2.10.25.10">
    <property type="entry name" value="Laminin"/>
    <property type="match status" value="1"/>
</dbReference>
<dbReference type="InterPro" id="IPR029034">
    <property type="entry name" value="Cystine-knot_cytokine"/>
</dbReference>
<evidence type="ECO:0000313" key="8">
    <source>
        <dbReference type="Proteomes" id="UP000008143"/>
    </source>
</evidence>
<dbReference type="SMART" id="SM00216">
    <property type="entry name" value="VWD"/>
    <property type="match status" value="1"/>
</dbReference>
<dbReference type="OMA" id="GRIYMPG"/>
<dbReference type="RefSeq" id="XP_031756460.1">
    <property type="nucleotide sequence ID" value="XM_031900600.1"/>
</dbReference>
<feature type="domain" description="VWFC" evidence="6">
    <location>
        <begin position="1576"/>
        <end position="1640"/>
    </location>
</feature>
<proteinExistence type="predicted"/>
<dbReference type="InterPro" id="IPR001846">
    <property type="entry name" value="VWF_type-D"/>
</dbReference>
<feature type="domain" description="VWFC" evidence="6">
    <location>
        <begin position="1469"/>
        <end position="1538"/>
    </location>
</feature>
<dbReference type="OrthoDB" id="10071893at2759"/>
<evidence type="ECO:0000259" key="7">
    <source>
        <dbReference type="PROSITE" id="PS51233"/>
    </source>
</evidence>
<dbReference type="KEGG" id="xtr:101734651"/>
<evidence type="ECO:0000256" key="4">
    <source>
        <dbReference type="PROSITE-ProRule" id="PRU00039"/>
    </source>
</evidence>
<dbReference type="AGR" id="Xenbase:XB-GENE-29087943"/>
<organism evidence="8 9">
    <name type="scientific">Xenopus tropicalis</name>
    <name type="common">Western clawed frog</name>
    <name type="synonym">Silurana tropicalis</name>
    <dbReference type="NCBI Taxonomy" id="8364"/>
    <lineage>
        <taxon>Eukaryota</taxon>
        <taxon>Metazoa</taxon>
        <taxon>Chordata</taxon>
        <taxon>Craniata</taxon>
        <taxon>Vertebrata</taxon>
        <taxon>Euteleostomi</taxon>
        <taxon>Amphibia</taxon>
        <taxon>Batrachia</taxon>
        <taxon>Anura</taxon>
        <taxon>Pipoidea</taxon>
        <taxon>Pipidae</taxon>
        <taxon>Xenopodinae</taxon>
        <taxon>Xenopus</taxon>
        <taxon>Silurana</taxon>
    </lineage>
</organism>
<dbReference type="PROSITE" id="PS01225">
    <property type="entry name" value="CTCK_2"/>
    <property type="match status" value="1"/>
</dbReference>
<feature type="domain" description="CTCK" evidence="5">
    <location>
        <begin position="1711"/>
        <end position="1805"/>
    </location>
</feature>